<keyword evidence="14" id="KW-1133">Transmembrane helix</keyword>
<comment type="function">
    <text evidence="12">Cell surface proteoglycan.</text>
</comment>
<keyword evidence="8" id="KW-0325">Glycoprotein</keyword>
<keyword evidence="5" id="KW-0732">Signal</keyword>
<accession>A0A7R9JAT5</accession>
<dbReference type="GO" id="GO:1905475">
    <property type="term" value="P:regulation of protein localization to membrane"/>
    <property type="evidence" value="ECO:0007669"/>
    <property type="project" value="TreeGrafter"/>
</dbReference>
<feature type="transmembrane region" description="Helical" evidence="14">
    <location>
        <begin position="556"/>
        <end position="574"/>
    </location>
</feature>
<evidence type="ECO:0000256" key="13">
    <source>
        <dbReference type="SAM" id="MobiDB-lite"/>
    </source>
</evidence>
<gene>
    <name evidence="15" type="ORF">TCMB3V08_LOCUS8296</name>
</gene>
<reference evidence="15" key="1">
    <citation type="submission" date="2020-11" db="EMBL/GenBank/DDBJ databases">
        <authorList>
            <person name="Tran Van P."/>
        </authorList>
    </citation>
    <scope>NUCLEOTIDE SEQUENCE</scope>
</reference>
<evidence type="ECO:0000256" key="9">
    <source>
        <dbReference type="ARBA" id="ARBA00023207"/>
    </source>
</evidence>
<evidence type="ECO:0000256" key="10">
    <source>
        <dbReference type="ARBA" id="ARBA00023288"/>
    </source>
</evidence>
<dbReference type="PANTHER" id="PTHR10822">
    <property type="entry name" value="GLYPICAN"/>
    <property type="match status" value="1"/>
</dbReference>
<evidence type="ECO:0000256" key="1">
    <source>
        <dbReference type="ARBA" id="ARBA00004609"/>
    </source>
</evidence>
<dbReference type="GO" id="GO:0009966">
    <property type="term" value="P:regulation of signal transduction"/>
    <property type="evidence" value="ECO:0007669"/>
    <property type="project" value="InterPro"/>
</dbReference>
<keyword evidence="7 12" id="KW-0472">Membrane</keyword>
<dbReference type="InterPro" id="IPR001863">
    <property type="entry name" value="Glypican"/>
</dbReference>
<keyword evidence="10 12" id="KW-0449">Lipoprotein</keyword>
<dbReference type="PANTHER" id="PTHR10822:SF30">
    <property type="entry name" value="DALLY-LIKE, ISOFORM A"/>
    <property type="match status" value="1"/>
</dbReference>
<dbReference type="GO" id="GO:0005886">
    <property type="term" value="C:plasma membrane"/>
    <property type="evidence" value="ECO:0007669"/>
    <property type="project" value="UniProtKB-SubCell"/>
</dbReference>
<dbReference type="AlphaFoldDB" id="A0A7R9JAT5"/>
<comment type="subcellular location">
    <subcellularLocation>
        <location evidence="1 12">Cell membrane</location>
        <topology evidence="1 12">Lipid-anchor</topology>
        <topology evidence="1 12">GPI-anchor</topology>
    </subcellularLocation>
</comment>
<organism evidence="15">
    <name type="scientific">Timema californicum</name>
    <name type="common">California timema</name>
    <name type="synonym">Walking stick</name>
    <dbReference type="NCBI Taxonomy" id="61474"/>
    <lineage>
        <taxon>Eukaryota</taxon>
        <taxon>Metazoa</taxon>
        <taxon>Ecdysozoa</taxon>
        <taxon>Arthropoda</taxon>
        <taxon>Hexapoda</taxon>
        <taxon>Insecta</taxon>
        <taxon>Pterygota</taxon>
        <taxon>Neoptera</taxon>
        <taxon>Polyneoptera</taxon>
        <taxon>Phasmatodea</taxon>
        <taxon>Timematodea</taxon>
        <taxon>Timematoidea</taxon>
        <taxon>Timematidae</taxon>
        <taxon>Timema</taxon>
    </lineage>
</organism>
<sequence>MKGWRGGGEMANFSTPGVLKLERFPVDQFIKRPYGELGYFAGISPPISGNFEFAPMYSSPMASLVLADGSQLTYDSQHLEFFKSLLSQSKRDFHEMFKRTYGILYEQNSYVFTDLFEELERYYSKGQVDLAEAMDNFFNTLYQKMFTVLNAQYSFDDKYLGCVGEHMKELSPFGDVPHKLSVQLKRSFVATRTFSQALGVASEVVNNMGKIPPSAECVRALTKMTGCPACQGLPDLKACSNYCINVMKGCLSYHTELDTEWNNFVDSMEKVTDRLMGPFNIEMVVEPINIKISEAIMNFQENGPEVSQRVFSGCGKPTLQHHRRRRDTTELKFESLQFSQTSAGSLDKGNNGPTLDRLVKDIRQKSLMLGIFVQVKDTKQFWSHMPYHICNNDNVAASPTKDDSCWNGAMKARYEPHIAGDGLMNQNSNPEVTVDVNRPSTLLNEQLFTLRTITSKLKNAYNGQDVEWIDYEESSYGSGSGSGDGIDDTKDDVEGSGNFGTRVEGNNNRELGSKPIRPTNINTNNAGENTIHVKPKNTTAGTPAAVHRHMSVTRAVATYLLPIVLLHVSAYIIVKLVDD</sequence>
<keyword evidence="4 12" id="KW-0336">GPI-anchor</keyword>
<dbReference type="GO" id="GO:0016477">
    <property type="term" value="P:cell migration"/>
    <property type="evidence" value="ECO:0007669"/>
    <property type="project" value="TreeGrafter"/>
</dbReference>
<evidence type="ECO:0000256" key="4">
    <source>
        <dbReference type="ARBA" id="ARBA00022622"/>
    </source>
</evidence>
<evidence type="ECO:0000256" key="11">
    <source>
        <dbReference type="RuleBase" id="RU003518"/>
    </source>
</evidence>
<evidence type="ECO:0000256" key="5">
    <source>
        <dbReference type="ARBA" id="ARBA00022729"/>
    </source>
</evidence>
<evidence type="ECO:0000256" key="6">
    <source>
        <dbReference type="ARBA" id="ARBA00022974"/>
    </source>
</evidence>
<dbReference type="GO" id="GO:0098552">
    <property type="term" value="C:side of membrane"/>
    <property type="evidence" value="ECO:0007669"/>
    <property type="project" value="UniProtKB-KW"/>
</dbReference>
<evidence type="ECO:0000256" key="12">
    <source>
        <dbReference type="RuleBase" id="RU003519"/>
    </source>
</evidence>
<dbReference type="Pfam" id="PF01153">
    <property type="entry name" value="Glypican"/>
    <property type="match status" value="1"/>
</dbReference>
<dbReference type="EMBL" id="OE183478">
    <property type="protein sequence ID" value="CAD7575711.1"/>
    <property type="molecule type" value="Genomic_DNA"/>
</dbReference>
<evidence type="ECO:0000313" key="15">
    <source>
        <dbReference type="EMBL" id="CAD7575711.1"/>
    </source>
</evidence>
<evidence type="ECO:0000256" key="8">
    <source>
        <dbReference type="ARBA" id="ARBA00023180"/>
    </source>
</evidence>
<evidence type="ECO:0000256" key="2">
    <source>
        <dbReference type="ARBA" id="ARBA00010260"/>
    </source>
</evidence>
<protein>
    <submittedName>
        <fullName evidence="15">(California timema) hypothetical protein</fullName>
    </submittedName>
</protein>
<keyword evidence="9 12" id="KW-0357">Heparan sulfate</keyword>
<evidence type="ECO:0000256" key="14">
    <source>
        <dbReference type="SAM" id="Phobius"/>
    </source>
</evidence>
<comment type="similarity">
    <text evidence="2 11">Belongs to the glypican family.</text>
</comment>
<keyword evidence="14" id="KW-0812">Transmembrane</keyword>
<keyword evidence="3" id="KW-1003">Cell membrane</keyword>
<dbReference type="GO" id="GO:0009986">
    <property type="term" value="C:cell surface"/>
    <property type="evidence" value="ECO:0007669"/>
    <property type="project" value="TreeGrafter"/>
</dbReference>
<feature type="compositionally biased region" description="Polar residues" evidence="13">
    <location>
        <begin position="519"/>
        <end position="528"/>
    </location>
</feature>
<keyword evidence="6 12" id="KW-0654">Proteoglycan</keyword>
<evidence type="ECO:0000256" key="7">
    <source>
        <dbReference type="ARBA" id="ARBA00023136"/>
    </source>
</evidence>
<evidence type="ECO:0000256" key="3">
    <source>
        <dbReference type="ARBA" id="ARBA00022475"/>
    </source>
</evidence>
<dbReference type="GO" id="GO:0045202">
    <property type="term" value="C:synapse"/>
    <property type="evidence" value="ECO:0007669"/>
    <property type="project" value="TreeGrafter"/>
</dbReference>
<name>A0A7R9JAT5_TIMCA</name>
<proteinExistence type="inferred from homology"/>
<dbReference type="GO" id="GO:0005576">
    <property type="term" value="C:extracellular region"/>
    <property type="evidence" value="ECO:0007669"/>
    <property type="project" value="TreeGrafter"/>
</dbReference>
<feature type="region of interest" description="Disordered" evidence="13">
    <location>
        <begin position="479"/>
        <end position="530"/>
    </location>
</feature>